<evidence type="ECO:0000313" key="2">
    <source>
        <dbReference type="Proteomes" id="UP000823775"/>
    </source>
</evidence>
<accession>A0ABS8SHE7</accession>
<sequence length="122" mass="13505">MTADLLPDSLEDTYLINSFLFVPSTSLRFLLFPDMKSAHSLQTPQGLVFSGKLRPPLPSNLLNASRSSLKVCGELTGRSVPIEDNPCPSPLVNNGMRALRRFLQLCLLLVYPKDDPGLRHIV</sequence>
<name>A0ABS8SHE7_DATST</name>
<protein>
    <submittedName>
        <fullName evidence="1">Uncharacterized protein</fullName>
    </submittedName>
</protein>
<comment type="caution">
    <text evidence="1">The sequence shown here is derived from an EMBL/GenBank/DDBJ whole genome shotgun (WGS) entry which is preliminary data.</text>
</comment>
<proteinExistence type="predicted"/>
<keyword evidence="2" id="KW-1185">Reference proteome</keyword>
<organism evidence="1 2">
    <name type="scientific">Datura stramonium</name>
    <name type="common">Jimsonweed</name>
    <name type="synonym">Common thornapple</name>
    <dbReference type="NCBI Taxonomy" id="4076"/>
    <lineage>
        <taxon>Eukaryota</taxon>
        <taxon>Viridiplantae</taxon>
        <taxon>Streptophyta</taxon>
        <taxon>Embryophyta</taxon>
        <taxon>Tracheophyta</taxon>
        <taxon>Spermatophyta</taxon>
        <taxon>Magnoliopsida</taxon>
        <taxon>eudicotyledons</taxon>
        <taxon>Gunneridae</taxon>
        <taxon>Pentapetalae</taxon>
        <taxon>asterids</taxon>
        <taxon>lamiids</taxon>
        <taxon>Solanales</taxon>
        <taxon>Solanaceae</taxon>
        <taxon>Solanoideae</taxon>
        <taxon>Datureae</taxon>
        <taxon>Datura</taxon>
    </lineage>
</organism>
<evidence type="ECO:0000313" key="1">
    <source>
        <dbReference type="EMBL" id="MCD7458179.1"/>
    </source>
</evidence>
<dbReference type="Proteomes" id="UP000823775">
    <property type="component" value="Unassembled WGS sequence"/>
</dbReference>
<reference evidence="1 2" key="1">
    <citation type="journal article" date="2021" name="BMC Genomics">
        <title>Datura genome reveals duplications of psychoactive alkaloid biosynthetic genes and high mutation rate following tissue culture.</title>
        <authorList>
            <person name="Rajewski A."/>
            <person name="Carter-House D."/>
            <person name="Stajich J."/>
            <person name="Litt A."/>
        </authorList>
    </citation>
    <scope>NUCLEOTIDE SEQUENCE [LARGE SCALE GENOMIC DNA]</scope>
    <source>
        <strain evidence="1">AR-01</strain>
    </source>
</reference>
<dbReference type="EMBL" id="JACEIK010000503">
    <property type="protein sequence ID" value="MCD7458179.1"/>
    <property type="molecule type" value="Genomic_DNA"/>
</dbReference>
<gene>
    <name evidence="1" type="ORF">HAX54_037498</name>
</gene>